<name>A0A813EMY3_POLGL</name>
<keyword evidence="3" id="KW-1185">Reference proteome</keyword>
<gene>
    <name evidence="2" type="ORF">PGLA1383_LOCUS17434</name>
</gene>
<organism evidence="2 3">
    <name type="scientific">Polarella glacialis</name>
    <name type="common">Dinoflagellate</name>
    <dbReference type="NCBI Taxonomy" id="89957"/>
    <lineage>
        <taxon>Eukaryota</taxon>
        <taxon>Sar</taxon>
        <taxon>Alveolata</taxon>
        <taxon>Dinophyceae</taxon>
        <taxon>Suessiales</taxon>
        <taxon>Suessiaceae</taxon>
        <taxon>Polarella</taxon>
    </lineage>
</organism>
<reference evidence="2" key="1">
    <citation type="submission" date="2021-02" db="EMBL/GenBank/DDBJ databases">
        <authorList>
            <person name="Dougan E. K."/>
            <person name="Rhodes N."/>
            <person name="Thang M."/>
            <person name="Chan C."/>
        </authorList>
    </citation>
    <scope>NUCLEOTIDE SEQUENCE</scope>
</reference>
<feature type="region of interest" description="Disordered" evidence="1">
    <location>
        <begin position="156"/>
        <end position="177"/>
    </location>
</feature>
<protein>
    <submittedName>
        <fullName evidence="2">Uncharacterized protein</fullName>
    </submittedName>
</protein>
<dbReference type="AlphaFoldDB" id="A0A813EMY3"/>
<feature type="region of interest" description="Disordered" evidence="1">
    <location>
        <begin position="79"/>
        <end position="101"/>
    </location>
</feature>
<evidence type="ECO:0000313" key="2">
    <source>
        <dbReference type="EMBL" id="CAE8599061.1"/>
    </source>
</evidence>
<sequence length="550" mass="59614">MGRSLAPSPSALLLLPPAVSRVVQSGQSGFDEGPLLLFTQKNGKQVQLTTKLLPLPRQPRPPSQEEDLWAPEKSRRLAGEPRLGQRRGHDHVSSASLSPGRAAAQVYYQPLRRFSNSQPPKRINVDGPLQREVELPEPSSWEDIRRLDETAIAHDHQVPSGCPPQTPNGAGSMVGNSPRAGRAKLQMLAGGDSLPAALSMVPRPPPFERTRHVKKLGLSMCGPSWRTEITKEISGHKSAAAVYQSPVVPGLPAPNRQRSRRPRRQNGGTLPLPVPAALFMSLPRSDSELLVLPSSEFLSSQPRAEPPQQELSSADSGPSKIPHPPSDPRLGARNPRKASRALEASSALEVLQWPPRCAVPWHSSLVEVAPSTSSCEDGAAVQTLVPCDDISTAEVVANGTSLEDEVIEETAQQVLDRVWFFASETGGETTEELMDRMRKTLEMGLRDGSLEKVLAASQAKASETEMRTMMATRLEAALKDGSLEKVLLETKDAKLKDQADVVAELASDLLEQVVGNGIDMYLAAEDYGYSDDAESVCFMDVDDDDLDAYV</sequence>
<proteinExistence type="predicted"/>
<dbReference type="EMBL" id="CAJNNV010010815">
    <property type="protein sequence ID" value="CAE8599061.1"/>
    <property type="molecule type" value="Genomic_DNA"/>
</dbReference>
<feature type="region of interest" description="Disordered" evidence="1">
    <location>
        <begin position="244"/>
        <end position="272"/>
    </location>
</feature>
<comment type="caution">
    <text evidence="2">The sequence shown here is derived from an EMBL/GenBank/DDBJ whole genome shotgun (WGS) entry which is preliminary data.</text>
</comment>
<dbReference type="Proteomes" id="UP000654075">
    <property type="component" value="Unassembled WGS sequence"/>
</dbReference>
<evidence type="ECO:0000313" key="3">
    <source>
        <dbReference type="Proteomes" id="UP000654075"/>
    </source>
</evidence>
<feature type="region of interest" description="Disordered" evidence="1">
    <location>
        <begin position="298"/>
        <end position="341"/>
    </location>
</feature>
<accession>A0A813EMY3</accession>
<evidence type="ECO:0000256" key="1">
    <source>
        <dbReference type="SAM" id="MobiDB-lite"/>
    </source>
</evidence>